<organism evidence="4 5">
    <name type="scientific">Fusarium acuminatum</name>
    <dbReference type="NCBI Taxonomy" id="5515"/>
    <lineage>
        <taxon>Eukaryota</taxon>
        <taxon>Fungi</taxon>
        <taxon>Dikarya</taxon>
        <taxon>Ascomycota</taxon>
        <taxon>Pezizomycotina</taxon>
        <taxon>Sordariomycetes</taxon>
        <taxon>Hypocreomycetidae</taxon>
        <taxon>Hypocreales</taxon>
        <taxon>Nectriaceae</taxon>
        <taxon>Fusarium</taxon>
        <taxon>Fusarium tricinctum species complex</taxon>
    </lineage>
</organism>
<proteinExistence type="predicted"/>
<keyword evidence="5" id="KW-1185">Reference proteome</keyword>
<dbReference type="PANTHER" id="PTHR36577:SF3">
    <property type="entry name" value="DUF521 DOMAIN PROTEIN (AFU_ORTHOLOGUE AFUA_6G00490)"/>
    <property type="match status" value="1"/>
</dbReference>
<dbReference type="InterPro" id="IPR007506">
    <property type="entry name" value="PMDh-L-like_dom"/>
</dbReference>
<keyword evidence="2" id="KW-0456">Lyase</keyword>
<keyword evidence="1" id="KW-0408">Iron</keyword>
<protein>
    <recommendedName>
        <fullName evidence="3">Phosphomevalonate dehydratase large subunit-like domain-containing protein</fullName>
    </recommendedName>
</protein>
<dbReference type="EMBL" id="CP151266">
    <property type="protein sequence ID" value="WZH50095.1"/>
    <property type="molecule type" value="Genomic_DNA"/>
</dbReference>
<dbReference type="SUPFAM" id="SSF52016">
    <property type="entry name" value="LeuD/IlvD-like"/>
    <property type="match status" value="1"/>
</dbReference>
<evidence type="ECO:0000256" key="1">
    <source>
        <dbReference type="ARBA" id="ARBA00023004"/>
    </source>
</evidence>
<gene>
    <name evidence="4" type="ORF">QYS62_011332</name>
</gene>
<evidence type="ECO:0000256" key="2">
    <source>
        <dbReference type="ARBA" id="ARBA00023239"/>
    </source>
</evidence>
<evidence type="ECO:0000313" key="4">
    <source>
        <dbReference type="EMBL" id="WZH50095.1"/>
    </source>
</evidence>
<sequence length="481" mass="53153">MELILNGLGPKALIFERREEIITLGIIVAEELFGKTAPVVSLQTKDFRQLLGWNGTTVYIQDDRVSDGPLGLTAFRANSTPFNIENVKVQLSEFDKASLQGTHGEATRVSMKILVRMADMMGAHEMMDLSQAHVDGAWYGPGSLAFRKRLRDWGGKFRVPSTINSLNIDQRRWKALGIDAELGSTCNELTRAFLDMDGKVSFTVLGARTLKNPNMFEALIALTGRAPRVGVYLDENRLAELWVHVEPVDGADDSFWPILGYTTGAIASARVPVITGLENLKPTTADYKAFSAAFATTSSAAMFHMFNLTPEAPTLEAVSRDGIPPKKIDVSCKELYYCWDEFNHGSEPRKVDLIFLGNPHFSFHEIKELASLFRGKTKHTDIVVMVTCGRAVHSLASQAGYVGELEKFGVRFLTDTCWCSIEEPVIPKSVRVIKTNLGKYIHYGPGLTSRQFCFGSMEMCAEAAITGSSNGEPPAWLRLTK</sequence>
<dbReference type="Proteomes" id="UP001489902">
    <property type="component" value="Chromosome 7"/>
</dbReference>
<dbReference type="Pfam" id="PF04412">
    <property type="entry name" value="AcnX"/>
    <property type="match status" value="1"/>
</dbReference>
<evidence type="ECO:0000259" key="3">
    <source>
        <dbReference type="Pfam" id="PF04412"/>
    </source>
</evidence>
<accession>A0ABZ2XCD3</accession>
<name>A0ABZ2XCD3_9HYPO</name>
<feature type="domain" description="Phosphomevalonate dehydratase large subunit-like" evidence="3">
    <location>
        <begin position="203"/>
        <end position="461"/>
    </location>
</feature>
<dbReference type="Gene3D" id="3.50.30.10">
    <property type="entry name" value="Phosphohistidine domain"/>
    <property type="match status" value="1"/>
</dbReference>
<reference evidence="4 5" key="1">
    <citation type="submission" date="2024-04" db="EMBL/GenBank/DDBJ databases">
        <title>Complete genome sequence of Fusarium acuminatum.</title>
        <authorList>
            <person name="Lan B."/>
        </authorList>
    </citation>
    <scope>NUCLEOTIDE SEQUENCE [LARGE SCALE GENOMIC DNA]</scope>
    <source>
        <strain evidence="4">1A</strain>
    </source>
</reference>
<dbReference type="PANTHER" id="PTHR36577">
    <property type="entry name" value="DUF521 DOMAIN PROTEIN (AFU_ORTHOLOGUE AFUA_6G00490)"/>
    <property type="match status" value="1"/>
</dbReference>
<evidence type="ECO:0000313" key="5">
    <source>
        <dbReference type="Proteomes" id="UP001489902"/>
    </source>
</evidence>